<feature type="transmembrane region" description="Helical" evidence="1">
    <location>
        <begin position="108"/>
        <end position="126"/>
    </location>
</feature>
<name>A0ABT4RFQ5_9ACTN</name>
<protein>
    <recommendedName>
        <fullName evidence="4">Transmembrane protein</fullName>
    </recommendedName>
</protein>
<feature type="transmembrane region" description="Helical" evidence="1">
    <location>
        <begin position="37"/>
        <end position="54"/>
    </location>
</feature>
<evidence type="ECO:0000256" key="1">
    <source>
        <dbReference type="SAM" id="Phobius"/>
    </source>
</evidence>
<sequence>MSTNEFVRSRWFMPLFCLFLGALMFAAFAIGDNVGQGAISLAIMAALGAVFLLGRRSETLRGLGGPGRDERWAMIDLRATAVAGTTVMIAVIAGFIVEVARGEDGSPYALLGAIGGVTYVAAVAWLRARG</sequence>
<keyword evidence="3" id="KW-1185">Reference proteome</keyword>
<dbReference type="Proteomes" id="UP001147700">
    <property type="component" value="Unassembled WGS sequence"/>
</dbReference>
<feature type="transmembrane region" description="Helical" evidence="1">
    <location>
        <begin position="75"/>
        <end position="96"/>
    </location>
</feature>
<gene>
    <name evidence="2" type="ORF">OJ962_07610</name>
</gene>
<organism evidence="2 3">
    <name type="scientific">Solirubrobacter deserti</name>
    <dbReference type="NCBI Taxonomy" id="2282478"/>
    <lineage>
        <taxon>Bacteria</taxon>
        <taxon>Bacillati</taxon>
        <taxon>Actinomycetota</taxon>
        <taxon>Thermoleophilia</taxon>
        <taxon>Solirubrobacterales</taxon>
        <taxon>Solirubrobacteraceae</taxon>
        <taxon>Solirubrobacter</taxon>
    </lineage>
</organism>
<evidence type="ECO:0008006" key="4">
    <source>
        <dbReference type="Google" id="ProtNLM"/>
    </source>
</evidence>
<evidence type="ECO:0000313" key="2">
    <source>
        <dbReference type="EMBL" id="MDA0137354.1"/>
    </source>
</evidence>
<feature type="transmembrane region" description="Helical" evidence="1">
    <location>
        <begin position="12"/>
        <end position="31"/>
    </location>
</feature>
<keyword evidence="1" id="KW-1133">Transmembrane helix</keyword>
<proteinExistence type="predicted"/>
<keyword evidence="1" id="KW-0812">Transmembrane</keyword>
<reference evidence="2" key="1">
    <citation type="submission" date="2022-10" db="EMBL/GenBank/DDBJ databases">
        <title>The WGS of Solirubrobacter sp. CPCC 204708.</title>
        <authorList>
            <person name="Jiang Z."/>
        </authorList>
    </citation>
    <scope>NUCLEOTIDE SEQUENCE</scope>
    <source>
        <strain evidence="2">CPCC 204708</strain>
    </source>
</reference>
<evidence type="ECO:0000313" key="3">
    <source>
        <dbReference type="Proteomes" id="UP001147700"/>
    </source>
</evidence>
<keyword evidence="1" id="KW-0472">Membrane</keyword>
<comment type="caution">
    <text evidence="2">The sequence shown here is derived from an EMBL/GenBank/DDBJ whole genome shotgun (WGS) entry which is preliminary data.</text>
</comment>
<accession>A0ABT4RFQ5</accession>
<dbReference type="EMBL" id="JAPCID010000009">
    <property type="protein sequence ID" value="MDA0137354.1"/>
    <property type="molecule type" value="Genomic_DNA"/>
</dbReference>
<dbReference type="RefSeq" id="WP_202955689.1">
    <property type="nucleotide sequence ID" value="NZ_JAPCID010000009.1"/>
</dbReference>